<name>A0A6M0RL89_9CYAN</name>
<keyword evidence="3" id="KW-1185">Reference proteome</keyword>
<evidence type="ECO:0000313" key="2">
    <source>
        <dbReference type="EMBL" id="NEZ57018.1"/>
    </source>
</evidence>
<dbReference type="Proteomes" id="UP000481033">
    <property type="component" value="Unassembled WGS sequence"/>
</dbReference>
<accession>A0A6M0RL89</accession>
<dbReference type="AlphaFoldDB" id="A0A6M0RL89"/>
<dbReference type="InterPro" id="IPR029024">
    <property type="entry name" value="TerB-like"/>
</dbReference>
<dbReference type="RefSeq" id="WP_163661787.1">
    <property type="nucleotide sequence ID" value="NZ_QXHD01000004.1"/>
</dbReference>
<feature type="region of interest" description="Disordered" evidence="1">
    <location>
        <begin position="1"/>
        <end position="26"/>
    </location>
</feature>
<protein>
    <submittedName>
        <fullName evidence="2">Uncharacterized protein</fullName>
    </submittedName>
</protein>
<organism evidence="2 3">
    <name type="scientific">Adonisia turfae CCMR0081</name>
    <dbReference type="NCBI Taxonomy" id="2292702"/>
    <lineage>
        <taxon>Bacteria</taxon>
        <taxon>Bacillati</taxon>
        <taxon>Cyanobacteriota</taxon>
        <taxon>Adonisia</taxon>
        <taxon>Adonisia turfae</taxon>
    </lineage>
</organism>
<comment type="caution">
    <text evidence="2">The sequence shown here is derived from an EMBL/GenBank/DDBJ whole genome shotgun (WGS) entry which is preliminary data.</text>
</comment>
<reference evidence="2 3" key="1">
    <citation type="journal article" date="2020" name="Microb. Ecol.">
        <title>Ecogenomics of the Marine Benthic Filamentous Cyanobacterium Adonisia.</title>
        <authorList>
            <person name="Walter J.M."/>
            <person name="Coutinho F.H."/>
            <person name="Leomil L."/>
            <person name="Hargreaves P.I."/>
            <person name="Campeao M.E."/>
            <person name="Vieira V.V."/>
            <person name="Silva B.S."/>
            <person name="Fistarol G.O."/>
            <person name="Salomon P.S."/>
            <person name="Sawabe T."/>
            <person name="Mino S."/>
            <person name="Hosokawa M."/>
            <person name="Miyashita H."/>
            <person name="Maruyama F."/>
            <person name="van Verk M.C."/>
            <person name="Dutilh B.E."/>
            <person name="Thompson C.C."/>
            <person name="Thompson F.L."/>
        </authorList>
    </citation>
    <scope>NUCLEOTIDE SEQUENCE [LARGE SCALE GENOMIC DNA]</scope>
    <source>
        <strain evidence="2 3">CCMR0081</strain>
    </source>
</reference>
<evidence type="ECO:0000256" key="1">
    <source>
        <dbReference type="SAM" id="MobiDB-lite"/>
    </source>
</evidence>
<sequence>MNEPSDKAMNPADSNEQQENAETDENNVVQLVDQLIRAKRITYTQYQSLSKMVLADGTVDEQERRQINRLFDAIQAGGIRIVE</sequence>
<evidence type="ECO:0000313" key="3">
    <source>
        <dbReference type="Proteomes" id="UP000481033"/>
    </source>
</evidence>
<dbReference type="SUPFAM" id="SSF158682">
    <property type="entry name" value="TerB-like"/>
    <property type="match status" value="1"/>
</dbReference>
<gene>
    <name evidence="2" type="ORF">DXZ20_15285</name>
</gene>
<proteinExistence type="predicted"/>
<dbReference type="EMBL" id="QXHD01000004">
    <property type="protein sequence ID" value="NEZ57018.1"/>
    <property type="molecule type" value="Genomic_DNA"/>
</dbReference>